<comment type="cofactor">
    <cofactor evidence="1">
        <name>Zn(2+)</name>
        <dbReference type="ChEBI" id="CHEBI:29105"/>
    </cofactor>
</comment>
<keyword evidence="5" id="KW-0964">Secreted</keyword>
<dbReference type="EnsemblMetazoa" id="AALFPA23_014991.R21726">
    <property type="protein sequence ID" value="AALFPA23_014991.P21726"/>
    <property type="gene ID" value="AALFPA23_014991"/>
</dbReference>
<dbReference type="InterPro" id="IPR001365">
    <property type="entry name" value="A_deaminase_dom"/>
</dbReference>
<comment type="similarity">
    <text evidence="3">Belongs to the metallo-dependent hydrolases superfamily. Adenosine and AMP deaminases family. ADGF subfamily.</text>
</comment>
<feature type="domain" description="Adenosine deaminase" evidence="10">
    <location>
        <begin position="185"/>
        <end position="466"/>
    </location>
</feature>
<evidence type="ECO:0000256" key="3">
    <source>
        <dbReference type="ARBA" id="ARBA00006083"/>
    </source>
</evidence>
<dbReference type="RefSeq" id="XP_019556509.2">
    <property type="nucleotide sequence ID" value="XM_019700964.3"/>
</dbReference>
<organism evidence="12 13">
    <name type="scientific">Aedes albopictus</name>
    <name type="common">Asian tiger mosquito</name>
    <name type="synonym">Stegomyia albopicta</name>
    <dbReference type="NCBI Taxonomy" id="7160"/>
    <lineage>
        <taxon>Eukaryota</taxon>
        <taxon>Metazoa</taxon>
        <taxon>Ecdysozoa</taxon>
        <taxon>Arthropoda</taxon>
        <taxon>Hexapoda</taxon>
        <taxon>Insecta</taxon>
        <taxon>Pterygota</taxon>
        <taxon>Neoptera</taxon>
        <taxon>Endopterygota</taxon>
        <taxon>Diptera</taxon>
        <taxon>Nematocera</taxon>
        <taxon>Culicoidea</taxon>
        <taxon>Culicidae</taxon>
        <taxon>Culicinae</taxon>
        <taxon>Aedini</taxon>
        <taxon>Aedes</taxon>
        <taxon>Stegomyia</taxon>
    </lineage>
</organism>
<dbReference type="Gene3D" id="3.20.20.140">
    <property type="entry name" value="Metal-dependent hydrolases"/>
    <property type="match status" value="1"/>
</dbReference>
<evidence type="ECO:0000256" key="8">
    <source>
        <dbReference type="ARBA" id="ARBA00022801"/>
    </source>
</evidence>
<keyword evidence="6" id="KW-0479">Metal-binding</keyword>
<feature type="domain" description="Adenosine/AMP deaminase N-terminal" evidence="11">
    <location>
        <begin position="7"/>
        <end position="82"/>
    </location>
</feature>
<dbReference type="InterPro" id="IPR006331">
    <property type="entry name" value="ADGF"/>
</dbReference>
<evidence type="ECO:0000259" key="10">
    <source>
        <dbReference type="Pfam" id="PF00962"/>
    </source>
</evidence>
<name>A0ABM1Z4E3_AEDAL</name>
<evidence type="ECO:0000256" key="1">
    <source>
        <dbReference type="ARBA" id="ARBA00001947"/>
    </source>
</evidence>
<dbReference type="PANTHER" id="PTHR11409:SF39">
    <property type="entry name" value="ADENOSINE DEAMINASE 2"/>
    <property type="match status" value="1"/>
</dbReference>
<keyword evidence="7" id="KW-0732">Signal</keyword>
<evidence type="ECO:0000256" key="9">
    <source>
        <dbReference type="ARBA" id="ARBA00047764"/>
    </source>
</evidence>
<keyword evidence="13" id="KW-1185">Reference proteome</keyword>
<dbReference type="InterPro" id="IPR006330">
    <property type="entry name" value="Ado/ade_deaminase"/>
</dbReference>
<evidence type="ECO:0000256" key="7">
    <source>
        <dbReference type="ARBA" id="ARBA00022729"/>
    </source>
</evidence>
<reference evidence="12" key="2">
    <citation type="submission" date="2025-05" db="UniProtKB">
        <authorList>
            <consortium name="EnsemblMetazoa"/>
        </authorList>
    </citation>
    <scope>IDENTIFICATION</scope>
    <source>
        <strain evidence="12">Foshan</strain>
    </source>
</reference>
<dbReference type="SUPFAM" id="SSF51556">
    <property type="entry name" value="Metallo-dependent hydrolases"/>
    <property type="match status" value="1"/>
</dbReference>
<evidence type="ECO:0000256" key="6">
    <source>
        <dbReference type="ARBA" id="ARBA00022723"/>
    </source>
</evidence>
<comment type="subcellular location">
    <subcellularLocation>
        <location evidence="2">Secreted</location>
    </subcellularLocation>
</comment>
<dbReference type="InterPro" id="IPR032466">
    <property type="entry name" value="Metal_Hydrolase"/>
</dbReference>
<keyword evidence="8" id="KW-0378">Hydrolase</keyword>
<evidence type="ECO:0000313" key="12">
    <source>
        <dbReference type="EnsemblMetazoa" id="AALFPA23_014991.P21726"/>
    </source>
</evidence>
<dbReference type="Pfam" id="PF08451">
    <property type="entry name" value="A_deaminase_N"/>
    <property type="match status" value="1"/>
</dbReference>
<dbReference type="GeneID" id="109425681"/>
<dbReference type="EC" id="3.5.4.4" evidence="4"/>
<reference evidence="13" key="1">
    <citation type="journal article" date="2015" name="Proc. Natl. Acad. Sci. U.S.A.">
        <title>Genome sequence of the Asian Tiger mosquito, Aedes albopictus, reveals insights into its biology, genetics, and evolution.</title>
        <authorList>
            <person name="Chen X.G."/>
            <person name="Jiang X."/>
            <person name="Gu J."/>
            <person name="Xu M."/>
            <person name="Wu Y."/>
            <person name="Deng Y."/>
            <person name="Zhang C."/>
            <person name="Bonizzoni M."/>
            <person name="Dermauw W."/>
            <person name="Vontas J."/>
            <person name="Armbruster P."/>
            <person name="Huang X."/>
            <person name="Yang Y."/>
            <person name="Zhang H."/>
            <person name="He W."/>
            <person name="Peng H."/>
            <person name="Liu Y."/>
            <person name="Wu K."/>
            <person name="Chen J."/>
            <person name="Lirakis M."/>
            <person name="Topalis P."/>
            <person name="Van Leeuwen T."/>
            <person name="Hall A.B."/>
            <person name="Jiang X."/>
            <person name="Thorpe C."/>
            <person name="Mueller R.L."/>
            <person name="Sun C."/>
            <person name="Waterhouse R.M."/>
            <person name="Yan G."/>
            <person name="Tu Z.J."/>
            <person name="Fang X."/>
            <person name="James A.A."/>
        </authorList>
    </citation>
    <scope>NUCLEOTIDE SEQUENCE [LARGE SCALE GENOMIC DNA]</scope>
    <source>
        <strain evidence="13">Foshan</strain>
    </source>
</reference>
<dbReference type="InterPro" id="IPR013659">
    <property type="entry name" value="A_deaminase_N"/>
</dbReference>
<protein>
    <recommendedName>
        <fullName evidence="4">adenosine deaminase</fullName>
        <ecNumber evidence="4">3.5.4.4</ecNumber>
    </recommendedName>
</protein>
<proteinExistence type="inferred from homology"/>
<dbReference type="NCBIfam" id="TIGR01431">
    <property type="entry name" value="adm_rel"/>
    <property type="match status" value="1"/>
</dbReference>
<evidence type="ECO:0000259" key="11">
    <source>
        <dbReference type="Pfam" id="PF08451"/>
    </source>
</evidence>
<sequence>MSRVSYEEFLAQRAEFVGQEESRALGSDVVLNEDEQKVNEYLMTLKRAELEEGFKSPIKFAPSRHFFTVLDQIKNSPLFQLIQKMPKGGILHAHDTAIGSMETVIKATYQKFLWQNGEFGRPNPPHFKFSKTQPETLEGVEWRSVADVRKELGNEGFDQNLRELLSLFVPDPEVVYPCINHAWGRFFSMFISLEPIVTFRPVWEEYFTNTLKELHADNVTYLEFRGVLPPVYDLEGKVYSPEEIVQIYYDLSEKFKQQHPDFVGVKFIYAPIRAADDATVDGYLREAENLHKKFPTFVAGFDLVGQEDLGRPLTDFNERLLKMSPTIQFFLHAGETNWNGLSTDENLIDAVLLGAKRIGHGFAAVKHPRVLEELKKRNICIELNPVSNQVLKLVDDCRNHVGAIYFSDNYPVVVSSDDPAFWCASPLSHDFYVAFLGLASARQDLRLLKKLALNSIEYSGMTKAEKVEAKHKWNIAWNHFIDQTLQTISQ</sequence>
<dbReference type="Proteomes" id="UP000069940">
    <property type="component" value="Unassembled WGS sequence"/>
</dbReference>
<evidence type="ECO:0000256" key="5">
    <source>
        <dbReference type="ARBA" id="ARBA00022525"/>
    </source>
</evidence>
<evidence type="ECO:0000256" key="4">
    <source>
        <dbReference type="ARBA" id="ARBA00012784"/>
    </source>
</evidence>
<accession>A0ABM1Z4E3</accession>
<dbReference type="Pfam" id="PF00962">
    <property type="entry name" value="A_deaminase"/>
    <property type="match status" value="1"/>
</dbReference>
<dbReference type="PANTHER" id="PTHR11409">
    <property type="entry name" value="ADENOSINE DEAMINASE"/>
    <property type="match status" value="1"/>
</dbReference>
<evidence type="ECO:0000256" key="2">
    <source>
        <dbReference type="ARBA" id="ARBA00004613"/>
    </source>
</evidence>
<comment type="catalytic activity">
    <reaction evidence="9">
        <text>adenosine + H2O + H(+) = inosine + NH4(+)</text>
        <dbReference type="Rhea" id="RHEA:24408"/>
        <dbReference type="ChEBI" id="CHEBI:15377"/>
        <dbReference type="ChEBI" id="CHEBI:15378"/>
        <dbReference type="ChEBI" id="CHEBI:16335"/>
        <dbReference type="ChEBI" id="CHEBI:17596"/>
        <dbReference type="ChEBI" id="CHEBI:28938"/>
        <dbReference type="EC" id="3.5.4.4"/>
    </reaction>
</comment>
<evidence type="ECO:0000313" key="13">
    <source>
        <dbReference type="Proteomes" id="UP000069940"/>
    </source>
</evidence>